<evidence type="ECO:0000313" key="1">
    <source>
        <dbReference type="EMBL" id="CCD56357.1"/>
    </source>
</evidence>
<sequence>MQEDELDMDSNFQYSVPSMQPIGSAIKHIPKPVTESGGVAVAERMSLAVMHMK</sequence>
<dbReference type="EMBL" id="FQ790359">
    <property type="protein sequence ID" value="CCD56357.1"/>
    <property type="molecule type" value="Genomic_DNA"/>
</dbReference>
<protein>
    <submittedName>
        <fullName evidence="1">Uncharacterized protein</fullName>
    </submittedName>
</protein>
<name>G2YXB9_BOTF4</name>
<proteinExistence type="predicted"/>
<dbReference type="Proteomes" id="UP000008177">
    <property type="component" value="Unplaced contigs"/>
</dbReference>
<gene>
    <name evidence="1" type="ORF">BofuT4_uP149670.1</name>
</gene>
<reference evidence="2" key="1">
    <citation type="journal article" date="2011" name="PLoS Genet.">
        <title>Genomic analysis of the necrotrophic fungal pathogens Sclerotinia sclerotiorum and Botrytis cinerea.</title>
        <authorList>
            <person name="Amselem J."/>
            <person name="Cuomo C.A."/>
            <person name="van Kan J.A."/>
            <person name="Viaud M."/>
            <person name="Benito E.P."/>
            <person name="Couloux A."/>
            <person name="Coutinho P.M."/>
            <person name="de Vries R.P."/>
            <person name="Dyer P.S."/>
            <person name="Fillinger S."/>
            <person name="Fournier E."/>
            <person name="Gout L."/>
            <person name="Hahn M."/>
            <person name="Kohn L."/>
            <person name="Lapalu N."/>
            <person name="Plummer K.M."/>
            <person name="Pradier J.M."/>
            <person name="Quevillon E."/>
            <person name="Sharon A."/>
            <person name="Simon A."/>
            <person name="ten Have A."/>
            <person name="Tudzynski B."/>
            <person name="Tudzynski P."/>
            <person name="Wincker P."/>
            <person name="Andrew M."/>
            <person name="Anthouard V."/>
            <person name="Beever R.E."/>
            <person name="Beffa R."/>
            <person name="Benoit I."/>
            <person name="Bouzid O."/>
            <person name="Brault B."/>
            <person name="Chen Z."/>
            <person name="Choquer M."/>
            <person name="Collemare J."/>
            <person name="Cotton P."/>
            <person name="Danchin E.G."/>
            <person name="Da Silva C."/>
            <person name="Gautier A."/>
            <person name="Giraud C."/>
            <person name="Giraud T."/>
            <person name="Gonzalez C."/>
            <person name="Grossetete S."/>
            <person name="Guldener U."/>
            <person name="Henrissat B."/>
            <person name="Howlett B.J."/>
            <person name="Kodira C."/>
            <person name="Kretschmer M."/>
            <person name="Lappartient A."/>
            <person name="Leroch M."/>
            <person name="Levis C."/>
            <person name="Mauceli E."/>
            <person name="Neuveglise C."/>
            <person name="Oeser B."/>
            <person name="Pearson M."/>
            <person name="Poulain J."/>
            <person name="Poussereau N."/>
            <person name="Quesneville H."/>
            <person name="Rascle C."/>
            <person name="Schumacher J."/>
            <person name="Segurens B."/>
            <person name="Sexton A."/>
            <person name="Silva E."/>
            <person name="Sirven C."/>
            <person name="Soanes D.M."/>
            <person name="Talbot N.J."/>
            <person name="Templeton M."/>
            <person name="Yandava C."/>
            <person name="Yarden O."/>
            <person name="Zeng Q."/>
            <person name="Rollins J.A."/>
            <person name="Lebrun M.H."/>
            <person name="Dickman M."/>
        </authorList>
    </citation>
    <scope>NUCLEOTIDE SEQUENCE [LARGE SCALE GENOMIC DNA]</scope>
    <source>
        <strain evidence="2">T4</strain>
    </source>
</reference>
<accession>G2YXB9</accession>
<evidence type="ECO:0000313" key="2">
    <source>
        <dbReference type="Proteomes" id="UP000008177"/>
    </source>
</evidence>
<dbReference type="InParanoid" id="G2YXB9"/>
<dbReference type="AlphaFoldDB" id="G2YXB9"/>
<dbReference type="HOGENOM" id="CLU_3068461_0_0_1"/>
<organism evidence="1 2">
    <name type="scientific">Botryotinia fuckeliana (strain T4)</name>
    <name type="common">Noble rot fungus</name>
    <name type="synonym">Botrytis cinerea</name>
    <dbReference type="NCBI Taxonomy" id="999810"/>
    <lineage>
        <taxon>Eukaryota</taxon>
        <taxon>Fungi</taxon>
        <taxon>Dikarya</taxon>
        <taxon>Ascomycota</taxon>
        <taxon>Pezizomycotina</taxon>
        <taxon>Leotiomycetes</taxon>
        <taxon>Helotiales</taxon>
        <taxon>Sclerotiniaceae</taxon>
        <taxon>Botrytis</taxon>
    </lineage>
</organism>